<dbReference type="GO" id="GO:0016874">
    <property type="term" value="F:ligase activity"/>
    <property type="evidence" value="ECO:0007669"/>
    <property type="project" value="UniProtKB-KW"/>
</dbReference>
<comment type="similarity">
    <text evidence="8">Belongs to the QueC family.</text>
</comment>
<evidence type="ECO:0000256" key="1">
    <source>
        <dbReference type="ARBA" id="ARBA00005061"/>
    </source>
</evidence>
<evidence type="ECO:0000256" key="5">
    <source>
        <dbReference type="ARBA" id="ARBA00022785"/>
    </source>
</evidence>
<dbReference type="SUPFAM" id="SSF52402">
    <property type="entry name" value="Adenine nucleotide alpha hydrolases-like"/>
    <property type="match status" value="1"/>
</dbReference>
<comment type="caution">
    <text evidence="11">The sequence shown here is derived from an EMBL/GenBank/DDBJ whole genome shotgun (WGS) entry which is preliminary data.</text>
</comment>
<dbReference type="PATRIC" id="fig|83552.4.peg.937"/>
<dbReference type="EC" id="6.3.4.20" evidence="9"/>
<dbReference type="GO" id="GO:0046872">
    <property type="term" value="F:metal ion binding"/>
    <property type="evidence" value="ECO:0007669"/>
    <property type="project" value="UniProtKB-KW"/>
</dbReference>
<evidence type="ECO:0000256" key="10">
    <source>
        <dbReference type="ARBA" id="ARBA00047890"/>
    </source>
</evidence>
<evidence type="ECO:0000256" key="4">
    <source>
        <dbReference type="ARBA" id="ARBA00022741"/>
    </source>
</evidence>
<sequence length="95" mass="10756">MDFLSYPDCRPGYFEAAQELFNRATKQSVEGKAPQIVTPLLKWTKEEIVKEGYRLKVPFELTSSCYDPTANGQPCQQCDACTLRQDAFLSISEVN</sequence>
<keyword evidence="5" id="KW-0671">Queuosine biosynthesis</keyword>
<dbReference type="InterPro" id="IPR018317">
    <property type="entry name" value="QueC"/>
</dbReference>
<keyword evidence="3" id="KW-0479">Metal-binding</keyword>
<organism evidence="11 12">
    <name type="scientific">Parachlamydia acanthamoebae</name>
    <dbReference type="NCBI Taxonomy" id="83552"/>
    <lineage>
        <taxon>Bacteria</taxon>
        <taxon>Pseudomonadati</taxon>
        <taxon>Chlamydiota</taxon>
        <taxon>Chlamydiia</taxon>
        <taxon>Parachlamydiales</taxon>
        <taxon>Parachlamydiaceae</taxon>
        <taxon>Parachlamydia</taxon>
    </lineage>
</organism>
<name>A0A0C1CA61_9BACT</name>
<gene>
    <name evidence="11" type="primary">queC-A</name>
    <name evidence="11" type="ORF">DB43_FL00100</name>
</gene>
<keyword evidence="6" id="KW-0862">Zinc</keyword>
<keyword evidence="4" id="KW-0547">Nucleotide-binding</keyword>
<evidence type="ECO:0000313" key="12">
    <source>
        <dbReference type="Proteomes" id="UP000031307"/>
    </source>
</evidence>
<dbReference type="EMBL" id="JSAM01000056">
    <property type="protein sequence ID" value="KIA77895.1"/>
    <property type="molecule type" value="Genomic_DNA"/>
</dbReference>
<reference evidence="11 12" key="1">
    <citation type="journal article" date="2014" name="Mol. Biol. Evol.">
        <title>Massive expansion of Ubiquitination-related gene families within the Chlamydiae.</title>
        <authorList>
            <person name="Domman D."/>
            <person name="Collingro A."/>
            <person name="Lagkouvardos I."/>
            <person name="Gehre L."/>
            <person name="Weinmaier T."/>
            <person name="Rattei T."/>
            <person name="Subtil A."/>
            <person name="Horn M."/>
        </authorList>
    </citation>
    <scope>NUCLEOTIDE SEQUENCE [LARGE SCALE GENOMIC DNA]</scope>
    <source>
        <strain evidence="11 12">OEW1</strain>
    </source>
</reference>
<dbReference type="PANTHER" id="PTHR42914:SF1">
    <property type="entry name" value="7-CYANO-7-DEAZAGUANINE SYNTHASE"/>
    <property type="match status" value="1"/>
</dbReference>
<dbReference type="PANTHER" id="PTHR42914">
    <property type="entry name" value="7-CYANO-7-DEAZAGUANINE SYNTHASE"/>
    <property type="match status" value="1"/>
</dbReference>
<dbReference type="AlphaFoldDB" id="A0A0C1CA61"/>
<evidence type="ECO:0000256" key="2">
    <source>
        <dbReference type="ARBA" id="ARBA00022598"/>
    </source>
</evidence>
<comment type="pathway">
    <text evidence="1">Purine metabolism; 7-cyano-7-deazaguanine biosynthesis.</text>
</comment>
<evidence type="ECO:0000313" key="11">
    <source>
        <dbReference type="EMBL" id="KIA77895.1"/>
    </source>
</evidence>
<dbReference type="Proteomes" id="UP000031307">
    <property type="component" value="Unassembled WGS sequence"/>
</dbReference>
<protein>
    <recommendedName>
        <fullName evidence="9">7-cyano-7-deazaguanine synthase</fullName>
        <ecNumber evidence="9">6.3.4.20</ecNumber>
    </recommendedName>
</protein>
<dbReference type="InterPro" id="IPR014729">
    <property type="entry name" value="Rossmann-like_a/b/a_fold"/>
</dbReference>
<dbReference type="Gene3D" id="3.40.50.620">
    <property type="entry name" value="HUPs"/>
    <property type="match status" value="1"/>
</dbReference>
<keyword evidence="7" id="KW-0067">ATP-binding</keyword>
<dbReference type="GO" id="GO:0008616">
    <property type="term" value="P:tRNA queuosine(34) biosynthetic process"/>
    <property type="evidence" value="ECO:0007669"/>
    <property type="project" value="UniProtKB-KW"/>
</dbReference>
<evidence type="ECO:0000256" key="6">
    <source>
        <dbReference type="ARBA" id="ARBA00022833"/>
    </source>
</evidence>
<evidence type="ECO:0000256" key="9">
    <source>
        <dbReference type="ARBA" id="ARBA00039149"/>
    </source>
</evidence>
<accession>A0A0C1CA61</accession>
<dbReference type="GO" id="GO:0005524">
    <property type="term" value="F:ATP binding"/>
    <property type="evidence" value="ECO:0007669"/>
    <property type="project" value="UniProtKB-KW"/>
</dbReference>
<evidence type="ECO:0000256" key="3">
    <source>
        <dbReference type="ARBA" id="ARBA00022723"/>
    </source>
</evidence>
<evidence type="ECO:0000256" key="7">
    <source>
        <dbReference type="ARBA" id="ARBA00022840"/>
    </source>
</evidence>
<evidence type="ECO:0000256" key="8">
    <source>
        <dbReference type="ARBA" id="ARBA00037993"/>
    </source>
</evidence>
<dbReference type="Pfam" id="PF06508">
    <property type="entry name" value="QueC"/>
    <property type="match status" value="1"/>
</dbReference>
<keyword evidence="2 11" id="KW-0436">Ligase</keyword>
<proteinExistence type="inferred from homology"/>
<comment type="catalytic activity">
    <reaction evidence="10">
        <text>7-carboxy-7-carbaguanine + NH4(+) + 2 ATP = 7-cyano-7-carbaguanine + 2 AMP + 2 diphosphate + 2 H(+)</text>
        <dbReference type="Rhea" id="RHEA:27982"/>
        <dbReference type="ChEBI" id="CHEBI:15378"/>
        <dbReference type="ChEBI" id="CHEBI:28938"/>
        <dbReference type="ChEBI" id="CHEBI:30616"/>
        <dbReference type="ChEBI" id="CHEBI:33019"/>
        <dbReference type="ChEBI" id="CHEBI:45075"/>
        <dbReference type="ChEBI" id="CHEBI:61036"/>
        <dbReference type="ChEBI" id="CHEBI:456215"/>
        <dbReference type="EC" id="6.3.4.20"/>
    </reaction>
</comment>